<organism evidence="3">
    <name type="scientific">Solanum chilense</name>
    <name type="common">Tomato</name>
    <name type="synonym">Lycopersicon chilense</name>
    <dbReference type="NCBI Taxonomy" id="4083"/>
    <lineage>
        <taxon>Eukaryota</taxon>
        <taxon>Viridiplantae</taxon>
        <taxon>Streptophyta</taxon>
        <taxon>Embryophyta</taxon>
        <taxon>Tracheophyta</taxon>
        <taxon>Spermatophyta</taxon>
        <taxon>Magnoliopsida</taxon>
        <taxon>eudicotyledons</taxon>
        <taxon>Gunneridae</taxon>
        <taxon>Pentapetalae</taxon>
        <taxon>asterids</taxon>
        <taxon>lamiids</taxon>
        <taxon>Solanales</taxon>
        <taxon>Solanaceae</taxon>
        <taxon>Solanoideae</taxon>
        <taxon>Solaneae</taxon>
        <taxon>Solanum</taxon>
        <taxon>Solanum subgen. Lycopersicon</taxon>
    </lineage>
</organism>
<feature type="chain" id="PRO_5027029318" evidence="2">
    <location>
        <begin position="25"/>
        <end position="78"/>
    </location>
</feature>
<evidence type="ECO:0000256" key="2">
    <source>
        <dbReference type="SAM" id="SignalP"/>
    </source>
</evidence>
<sequence>MSQTKNNILAIFVLSMIFSNIVESIEGRNIKFEDKKYLIKPNALESRKLAEFTVQNNEYPPASPSPGHVDGHSPGIGH</sequence>
<feature type="region of interest" description="Disordered" evidence="1">
    <location>
        <begin position="56"/>
        <end position="78"/>
    </location>
</feature>
<protein>
    <submittedName>
        <fullName evidence="3">Uncharacterized protein</fullName>
    </submittedName>
</protein>
<reference evidence="3" key="1">
    <citation type="submission" date="2019-05" db="EMBL/GenBank/DDBJ databases">
        <title>The de novo reference genome and transcriptome assemblies of the wild tomato species Solanum chilense.</title>
        <authorList>
            <person name="Stam R."/>
            <person name="Nosenko T."/>
            <person name="Hoerger A.C."/>
            <person name="Stephan W."/>
            <person name="Seidel M.A."/>
            <person name="Kuhn J.M.M."/>
            <person name="Haberer G."/>
            <person name="Tellier A."/>
        </authorList>
    </citation>
    <scope>NUCLEOTIDE SEQUENCE</scope>
    <source>
        <tissue evidence="3">Mature leaves</tissue>
    </source>
</reference>
<name>A0A6N2AS56_SOLCI</name>
<proteinExistence type="predicted"/>
<accession>A0A6N2AS56</accession>
<gene>
    <name evidence="3" type="ORF">EJD97_023716</name>
</gene>
<evidence type="ECO:0000256" key="1">
    <source>
        <dbReference type="SAM" id="MobiDB-lite"/>
    </source>
</evidence>
<keyword evidence="2" id="KW-0732">Signal</keyword>
<dbReference type="AlphaFoldDB" id="A0A6N2AS56"/>
<evidence type="ECO:0000313" key="3">
    <source>
        <dbReference type="EMBL" id="TMW85135.1"/>
    </source>
</evidence>
<dbReference type="EMBL" id="RXGB01007798">
    <property type="protein sequence ID" value="TMW85135.1"/>
    <property type="molecule type" value="Genomic_DNA"/>
</dbReference>
<feature type="signal peptide" evidence="2">
    <location>
        <begin position="1"/>
        <end position="24"/>
    </location>
</feature>
<comment type="caution">
    <text evidence="3">The sequence shown here is derived from an EMBL/GenBank/DDBJ whole genome shotgun (WGS) entry which is preliminary data.</text>
</comment>